<accession>A0A6P9A239</accession>
<dbReference type="KEGG" id="tpal:117651536"/>
<dbReference type="RefSeq" id="XP_034251510.1">
    <property type="nucleotide sequence ID" value="XM_034395619.1"/>
</dbReference>
<dbReference type="GeneID" id="117651536"/>
<evidence type="ECO:0000313" key="1">
    <source>
        <dbReference type="Proteomes" id="UP000515158"/>
    </source>
</evidence>
<proteinExistence type="predicted"/>
<dbReference type="InParanoid" id="A0A6P9A239"/>
<dbReference type="AlphaFoldDB" id="A0A6P9A239"/>
<gene>
    <name evidence="2" type="primary">LOC117651536</name>
</gene>
<reference evidence="2" key="1">
    <citation type="submission" date="2025-08" db="UniProtKB">
        <authorList>
            <consortium name="RefSeq"/>
        </authorList>
    </citation>
    <scope>IDENTIFICATION</scope>
    <source>
        <tissue evidence="2">Total insect</tissue>
    </source>
</reference>
<evidence type="ECO:0000313" key="2">
    <source>
        <dbReference type="RefSeq" id="XP_034251510.1"/>
    </source>
</evidence>
<organism evidence="2">
    <name type="scientific">Thrips palmi</name>
    <name type="common">Melon thrips</name>
    <dbReference type="NCBI Taxonomy" id="161013"/>
    <lineage>
        <taxon>Eukaryota</taxon>
        <taxon>Metazoa</taxon>
        <taxon>Ecdysozoa</taxon>
        <taxon>Arthropoda</taxon>
        <taxon>Hexapoda</taxon>
        <taxon>Insecta</taxon>
        <taxon>Pterygota</taxon>
        <taxon>Neoptera</taxon>
        <taxon>Paraneoptera</taxon>
        <taxon>Thysanoptera</taxon>
        <taxon>Terebrantia</taxon>
        <taxon>Thripoidea</taxon>
        <taxon>Thripidae</taxon>
        <taxon>Thrips</taxon>
    </lineage>
</organism>
<name>A0A6P9A239_THRPL</name>
<dbReference type="Proteomes" id="UP000515158">
    <property type="component" value="Unplaced"/>
</dbReference>
<keyword evidence="1" id="KW-1185">Reference proteome</keyword>
<protein>
    <submittedName>
        <fullName evidence="2">Uncharacterized protein LOC117651536</fullName>
    </submittedName>
</protein>
<sequence>MSALRYLRVHMAKCGTVAPDLPLQLEELVVLNVPEQHLQSVQRMPNLRKLTLNWSGDELDEAFFYLPRCCRGDTWNWSGDEMDEPFFHLPPHHRGLQWLQVLLRPVSTVLSLATAHAATLQELRILCASEGDTPWHFKDLAEELGRCGLVALRRVVLLRGPAPGFPDKKLPHGKESCRRQKHAVWDSLVAADSKAVRVVTVLCGECDKCPPFPTLGNFTWQDK</sequence>